<feature type="domain" description="ACAD9/ACADV-like C-terminal" evidence="8">
    <location>
        <begin position="182"/>
        <end position="262"/>
    </location>
</feature>
<dbReference type="EMBL" id="OC888899">
    <property type="protein sequence ID" value="CAD7645506.1"/>
    <property type="molecule type" value="Genomic_DNA"/>
</dbReference>
<name>A0A7R9QH37_9ACAR</name>
<dbReference type="Proteomes" id="UP000759131">
    <property type="component" value="Unassembled WGS sequence"/>
</dbReference>
<dbReference type="Gene3D" id="1.20.140.10">
    <property type="entry name" value="Butyryl-CoA Dehydrogenase, subunit A, domain 3"/>
    <property type="match status" value="3"/>
</dbReference>
<dbReference type="GO" id="GO:0017099">
    <property type="term" value="F:very-long-chain fatty acyl-CoA dehydrogenase activity"/>
    <property type="evidence" value="ECO:0007669"/>
    <property type="project" value="TreeGrafter"/>
</dbReference>
<accession>A0A7R9QH37</accession>
<dbReference type="PANTHER" id="PTHR43884:SF11">
    <property type="entry name" value="VERY LONG-CHAIN SPECIFIC ACYL-COA DEHYDROGENASE, MITOCHONDRIAL"/>
    <property type="match status" value="1"/>
</dbReference>
<reference evidence="9" key="1">
    <citation type="submission" date="2020-11" db="EMBL/GenBank/DDBJ databases">
        <authorList>
            <person name="Tran Van P."/>
        </authorList>
    </citation>
    <scope>NUCLEOTIDE SEQUENCE</scope>
</reference>
<keyword evidence="4" id="KW-0809">Transit peptide</keyword>
<evidence type="ECO:0008006" key="11">
    <source>
        <dbReference type="Google" id="ProtNLM"/>
    </source>
</evidence>
<dbReference type="InterPro" id="IPR049448">
    <property type="entry name" value="ACAD9/ACADV-like_C"/>
</dbReference>
<organism evidence="9">
    <name type="scientific">Medioppia subpectinata</name>
    <dbReference type="NCBI Taxonomy" id="1979941"/>
    <lineage>
        <taxon>Eukaryota</taxon>
        <taxon>Metazoa</taxon>
        <taxon>Ecdysozoa</taxon>
        <taxon>Arthropoda</taxon>
        <taxon>Chelicerata</taxon>
        <taxon>Arachnida</taxon>
        <taxon>Acari</taxon>
        <taxon>Acariformes</taxon>
        <taxon>Sarcoptiformes</taxon>
        <taxon>Oribatida</taxon>
        <taxon>Brachypylina</taxon>
        <taxon>Oppioidea</taxon>
        <taxon>Oppiidae</taxon>
        <taxon>Medioppia</taxon>
    </lineage>
</organism>
<dbReference type="GO" id="GO:0000062">
    <property type="term" value="F:fatty-acyl-CoA binding"/>
    <property type="evidence" value="ECO:0007669"/>
    <property type="project" value="TreeGrafter"/>
</dbReference>
<evidence type="ECO:0000256" key="4">
    <source>
        <dbReference type="ARBA" id="ARBA00022946"/>
    </source>
</evidence>
<dbReference type="GO" id="GO:0006631">
    <property type="term" value="P:fatty acid metabolic process"/>
    <property type="evidence" value="ECO:0007669"/>
    <property type="project" value="UniProtKB-KW"/>
</dbReference>
<gene>
    <name evidence="9" type="ORF">OSB1V03_LOCUS20536</name>
</gene>
<evidence type="ECO:0000313" key="9">
    <source>
        <dbReference type="EMBL" id="CAD7645506.1"/>
    </source>
</evidence>
<evidence type="ECO:0000259" key="7">
    <source>
        <dbReference type="Pfam" id="PF00441"/>
    </source>
</evidence>
<dbReference type="Pfam" id="PF00441">
    <property type="entry name" value="Acyl-CoA_dh_1"/>
    <property type="match status" value="1"/>
</dbReference>
<evidence type="ECO:0000259" key="8">
    <source>
        <dbReference type="Pfam" id="PF21343"/>
    </source>
</evidence>
<keyword evidence="10" id="KW-1185">Reference proteome</keyword>
<evidence type="ECO:0000256" key="6">
    <source>
        <dbReference type="ARBA" id="ARBA00023098"/>
    </source>
</evidence>
<evidence type="ECO:0000256" key="3">
    <source>
        <dbReference type="ARBA" id="ARBA00022832"/>
    </source>
</evidence>
<dbReference type="InterPro" id="IPR006089">
    <property type="entry name" value="Acyl-CoA_DH_CS"/>
</dbReference>
<dbReference type="PROSITE" id="PS00073">
    <property type="entry name" value="ACYL_COA_DH_2"/>
    <property type="match status" value="1"/>
</dbReference>
<keyword evidence="3" id="KW-0276">Fatty acid metabolism</keyword>
<dbReference type="SUPFAM" id="SSF47203">
    <property type="entry name" value="Acyl-CoA dehydrogenase C-terminal domain-like"/>
    <property type="match status" value="2"/>
</dbReference>
<dbReference type="InterPro" id="IPR009075">
    <property type="entry name" value="AcylCo_DH/oxidase_C"/>
</dbReference>
<evidence type="ECO:0000256" key="5">
    <source>
        <dbReference type="ARBA" id="ARBA00023002"/>
    </source>
</evidence>
<evidence type="ECO:0000256" key="2">
    <source>
        <dbReference type="ARBA" id="ARBA00022630"/>
    </source>
</evidence>
<proteinExistence type="predicted"/>
<sequence>MMDMGYGDYQLEAAVSKIHASEAAWYVCDEAIQILGGMGYMRETGLEKILRDIRIFRIFEGTNDVMRLFVALTGLQYAGGHLKELQRAMNNPVANLGVIFGAGTKRFARTVGLSSGPSLSEYVAPQLRDNAALVSKSIQNFGASVEHLLIKYNKNIINEQMLQRRLADAAIDIYASVVMLQRRLADAAIDIYASVVVLSRASRALEKNLSSAGIEKKIADLFCNEASVRIATNLSQLRGTQDLKNYSTMKAIAEEVLNNGGVVQNHPLG</sequence>
<keyword evidence="2" id="KW-0285">Flavoprotein</keyword>
<keyword evidence="6" id="KW-0443">Lipid metabolism</keyword>
<dbReference type="InterPro" id="IPR036250">
    <property type="entry name" value="AcylCo_DH-like_C"/>
</dbReference>
<dbReference type="Pfam" id="PF21343">
    <property type="entry name" value="ACAD9-ACADV_C"/>
    <property type="match status" value="1"/>
</dbReference>
<evidence type="ECO:0000256" key="1">
    <source>
        <dbReference type="ARBA" id="ARBA00005198"/>
    </source>
</evidence>
<dbReference type="AlphaFoldDB" id="A0A7R9QH37"/>
<dbReference type="OrthoDB" id="2588832at2759"/>
<protein>
    <recommendedName>
        <fullName evidence="11">Acyl-CoA dehydrogenase/oxidase C-terminal domain-containing protein</fullName>
    </recommendedName>
</protein>
<dbReference type="PANTHER" id="PTHR43884">
    <property type="entry name" value="ACYL-COA DEHYDROGENASE"/>
    <property type="match status" value="1"/>
</dbReference>
<keyword evidence="5" id="KW-0560">Oxidoreductase</keyword>
<comment type="pathway">
    <text evidence="1">Lipid metabolism; mitochondrial fatty acid beta-oxidation.</text>
</comment>
<feature type="domain" description="Acyl-CoA dehydrogenase/oxidase C-terminal" evidence="7">
    <location>
        <begin position="8"/>
        <end position="71"/>
    </location>
</feature>
<dbReference type="EMBL" id="CAJPIZ010034324">
    <property type="protein sequence ID" value="CAG2120589.1"/>
    <property type="molecule type" value="Genomic_DNA"/>
</dbReference>
<evidence type="ECO:0000313" key="10">
    <source>
        <dbReference type="Proteomes" id="UP000759131"/>
    </source>
</evidence>